<dbReference type="KEGG" id="rgu:A4W93_20645"/>
<dbReference type="RefSeq" id="WP_085752412.1">
    <property type="nucleotide sequence ID" value="NZ_BSPR01000006.1"/>
</dbReference>
<dbReference type="AlphaFoldDB" id="A0A1W6LCY7"/>
<organism evidence="1 2">
    <name type="scientific">Piscinibacter gummiphilus</name>
    <dbReference type="NCBI Taxonomy" id="946333"/>
    <lineage>
        <taxon>Bacteria</taxon>
        <taxon>Pseudomonadati</taxon>
        <taxon>Pseudomonadota</taxon>
        <taxon>Betaproteobacteria</taxon>
        <taxon>Burkholderiales</taxon>
        <taxon>Sphaerotilaceae</taxon>
        <taxon>Piscinibacter</taxon>
    </lineage>
</organism>
<evidence type="ECO:0000313" key="1">
    <source>
        <dbReference type="EMBL" id="ARN22114.1"/>
    </source>
</evidence>
<dbReference type="OrthoDB" id="8906829at2"/>
<gene>
    <name evidence="1" type="ORF">A4W93_20645</name>
</gene>
<protein>
    <submittedName>
        <fullName evidence="1">Uncharacterized protein</fullName>
    </submittedName>
</protein>
<dbReference type="Proteomes" id="UP000193427">
    <property type="component" value="Chromosome"/>
</dbReference>
<dbReference type="EMBL" id="CP015118">
    <property type="protein sequence ID" value="ARN22114.1"/>
    <property type="molecule type" value="Genomic_DNA"/>
</dbReference>
<proteinExistence type="predicted"/>
<evidence type="ECO:0000313" key="2">
    <source>
        <dbReference type="Proteomes" id="UP000193427"/>
    </source>
</evidence>
<sequence length="78" mass="8740">MASLTNDQYIAELNRRLQADPAWKPGVEFVAIPRGDWERARGGSTWVGPDDMLPVIVRIVKDTAGEFQIEQPFVAERG</sequence>
<reference evidence="1 2" key="1">
    <citation type="submission" date="2016-04" db="EMBL/GenBank/DDBJ databases">
        <title>Complete genome sequence of natural rubber-degrading, novel Gram-negative bacterium, Rhizobacter gummiphilus strain NS21.</title>
        <authorList>
            <person name="Tabata M."/>
            <person name="Kasai D."/>
            <person name="Fukuda M."/>
        </authorList>
    </citation>
    <scope>NUCLEOTIDE SEQUENCE [LARGE SCALE GENOMIC DNA]</scope>
    <source>
        <strain evidence="1 2">NS21</strain>
    </source>
</reference>
<name>A0A1W6LCY7_9BURK</name>
<accession>A0A1W6LCY7</accession>
<keyword evidence="2" id="KW-1185">Reference proteome</keyword>